<proteinExistence type="predicted"/>
<feature type="region of interest" description="Disordered" evidence="1">
    <location>
        <begin position="91"/>
        <end position="114"/>
    </location>
</feature>
<protein>
    <submittedName>
        <fullName evidence="2">Trinucleotide repeat-containing 18 protein</fullName>
    </submittedName>
</protein>
<feature type="compositionally biased region" description="Low complexity" evidence="1">
    <location>
        <begin position="1"/>
        <end position="20"/>
    </location>
</feature>
<name>A0AAD9EUC2_DISEL</name>
<gene>
    <name evidence="2" type="ORF">KUDE01_003175</name>
</gene>
<evidence type="ECO:0000313" key="2">
    <source>
        <dbReference type="EMBL" id="KAK1877867.1"/>
    </source>
</evidence>
<organism evidence="2 3">
    <name type="scientific">Dissostichus eleginoides</name>
    <name type="common">Patagonian toothfish</name>
    <name type="synonym">Dissostichus amissus</name>
    <dbReference type="NCBI Taxonomy" id="100907"/>
    <lineage>
        <taxon>Eukaryota</taxon>
        <taxon>Metazoa</taxon>
        <taxon>Chordata</taxon>
        <taxon>Craniata</taxon>
        <taxon>Vertebrata</taxon>
        <taxon>Euteleostomi</taxon>
        <taxon>Actinopterygii</taxon>
        <taxon>Neopterygii</taxon>
        <taxon>Teleostei</taxon>
        <taxon>Neoteleostei</taxon>
        <taxon>Acanthomorphata</taxon>
        <taxon>Eupercaria</taxon>
        <taxon>Perciformes</taxon>
        <taxon>Notothenioidei</taxon>
        <taxon>Nototheniidae</taxon>
        <taxon>Dissostichus</taxon>
    </lineage>
</organism>
<comment type="caution">
    <text evidence="2">The sequence shown here is derived from an EMBL/GenBank/DDBJ whole genome shotgun (WGS) entry which is preliminary data.</text>
</comment>
<dbReference type="AlphaFoldDB" id="A0AAD9EUC2"/>
<sequence length="114" mass="12200">MSSSKPLTSRPSLSSSSAPRPKLKMASDHLSSRPGAVSRPKSSSGQGDSLMRRKSLPAEPLVKLDHEGVTSPKTKKTKALMLLEGRNVRADHTPIASTNQKLMKQQQLRVGGGT</sequence>
<dbReference type="EMBL" id="JASDAP010000027">
    <property type="protein sequence ID" value="KAK1877867.1"/>
    <property type="molecule type" value="Genomic_DNA"/>
</dbReference>
<dbReference type="Proteomes" id="UP001228049">
    <property type="component" value="Unassembled WGS sequence"/>
</dbReference>
<keyword evidence="3" id="KW-1185">Reference proteome</keyword>
<reference evidence="2" key="1">
    <citation type="submission" date="2023-04" db="EMBL/GenBank/DDBJ databases">
        <title>Chromosome-level genome of Chaenocephalus aceratus.</title>
        <authorList>
            <person name="Park H."/>
        </authorList>
    </citation>
    <scope>NUCLEOTIDE SEQUENCE</scope>
    <source>
        <strain evidence="2">DE</strain>
        <tissue evidence="2">Muscle</tissue>
    </source>
</reference>
<evidence type="ECO:0000313" key="3">
    <source>
        <dbReference type="Proteomes" id="UP001228049"/>
    </source>
</evidence>
<evidence type="ECO:0000256" key="1">
    <source>
        <dbReference type="SAM" id="MobiDB-lite"/>
    </source>
</evidence>
<feature type="compositionally biased region" description="Polar residues" evidence="1">
    <location>
        <begin position="95"/>
        <end position="108"/>
    </location>
</feature>
<feature type="region of interest" description="Disordered" evidence="1">
    <location>
        <begin position="1"/>
        <end position="77"/>
    </location>
</feature>
<accession>A0AAD9EUC2</accession>